<gene>
    <name evidence="1" type="ORF">COB20_01625</name>
</gene>
<protein>
    <submittedName>
        <fullName evidence="1">Uncharacterized protein</fullName>
    </submittedName>
</protein>
<comment type="caution">
    <text evidence="1">The sequence shown here is derived from an EMBL/GenBank/DDBJ whole genome shotgun (WGS) entry which is preliminary data.</text>
</comment>
<evidence type="ECO:0000313" key="2">
    <source>
        <dbReference type="Proteomes" id="UP000218767"/>
    </source>
</evidence>
<proteinExistence type="predicted"/>
<dbReference type="EMBL" id="NVUL01000004">
    <property type="protein sequence ID" value="PCI81677.1"/>
    <property type="molecule type" value="Genomic_DNA"/>
</dbReference>
<reference evidence="2" key="1">
    <citation type="submission" date="2017-08" db="EMBL/GenBank/DDBJ databases">
        <title>A dynamic microbial community with high functional redundancy inhabits the cold, oxic subseafloor aquifer.</title>
        <authorList>
            <person name="Tully B.J."/>
            <person name="Wheat C.G."/>
            <person name="Glazer B.T."/>
            <person name="Huber J.A."/>
        </authorList>
    </citation>
    <scope>NUCLEOTIDE SEQUENCE [LARGE SCALE GENOMIC DNA]</scope>
</reference>
<accession>A0A2A4XHX7</accession>
<dbReference type="Proteomes" id="UP000218767">
    <property type="component" value="Unassembled WGS sequence"/>
</dbReference>
<organism evidence="1 2">
    <name type="scientific">SAR86 cluster bacterium</name>
    <dbReference type="NCBI Taxonomy" id="2030880"/>
    <lineage>
        <taxon>Bacteria</taxon>
        <taxon>Pseudomonadati</taxon>
        <taxon>Pseudomonadota</taxon>
        <taxon>Gammaproteobacteria</taxon>
        <taxon>SAR86 cluster</taxon>
    </lineage>
</organism>
<name>A0A2A4XHX7_9GAMM</name>
<evidence type="ECO:0000313" key="1">
    <source>
        <dbReference type="EMBL" id="PCI81677.1"/>
    </source>
</evidence>
<sequence length="159" mass="17876">MNKVLRKNWLRGIGVGAVACLLLSCEQEAVEWIDIPLADNVFFEDRPAFNSDVIEIPLFALSDLEYKLDMKQGAGISYQWEATSLPESELLLTEFHGHTIRTSDAPGDVMFYKIGRNSSSEGYMVAPFDGIHGWYFSNESNEDINILLTVSGFYTIPDE</sequence>
<dbReference type="AlphaFoldDB" id="A0A2A4XHX7"/>
<dbReference type="PROSITE" id="PS51257">
    <property type="entry name" value="PROKAR_LIPOPROTEIN"/>
    <property type="match status" value="1"/>
</dbReference>